<keyword evidence="6" id="KW-1133">Transmembrane helix</keyword>
<evidence type="ECO:0000256" key="3">
    <source>
        <dbReference type="ARBA" id="ARBA00022448"/>
    </source>
</evidence>
<dbReference type="NCBIfam" id="TIGR00810">
    <property type="entry name" value="secG"/>
    <property type="match status" value="1"/>
</dbReference>
<evidence type="ECO:0000256" key="6">
    <source>
        <dbReference type="ARBA" id="ARBA00022989"/>
    </source>
</evidence>
<dbReference type="InterPro" id="IPR004692">
    <property type="entry name" value="SecG"/>
</dbReference>
<evidence type="ECO:0000256" key="7">
    <source>
        <dbReference type="ARBA" id="ARBA00023010"/>
    </source>
</evidence>
<evidence type="ECO:0008006" key="11">
    <source>
        <dbReference type="Google" id="ProtNLM"/>
    </source>
</evidence>
<name>A0A0G0ZC62_9BACT</name>
<evidence type="ECO:0000256" key="1">
    <source>
        <dbReference type="ARBA" id="ARBA00004141"/>
    </source>
</evidence>
<organism evidence="9 10">
    <name type="scientific">Candidatus Roizmanbacteria bacterium GW2011_GWC2_41_7</name>
    <dbReference type="NCBI Taxonomy" id="1618487"/>
    <lineage>
        <taxon>Bacteria</taxon>
        <taxon>Candidatus Roizmaniibacteriota</taxon>
    </lineage>
</organism>
<comment type="caution">
    <text evidence="9">The sequence shown here is derived from an EMBL/GenBank/DDBJ whole genome shotgun (WGS) entry which is preliminary data.</text>
</comment>
<keyword evidence="5" id="KW-0653">Protein transport</keyword>
<evidence type="ECO:0000256" key="8">
    <source>
        <dbReference type="ARBA" id="ARBA00023136"/>
    </source>
</evidence>
<accession>A0A0G0ZC62</accession>
<evidence type="ECO:0000256" key="2">
    <source>
        <dbReference type="ARBA" id="ARBA00008445"/>
    </source>
</evidence>
<protein>
    <recommendedName>
        <fullName evidence="11">Protein-export membrane protein SecG</fullName>
    </recommendedName>
</protein>
<keyword evidence="7" id="KW-0811">Translocation</keyword>
<dbReference type="GO" id="GO:0015450">
    <property type="term" value="F:protein-transporting ATPase activity"/>
    <property type="evidence" value="ECO:0007669"/>
    <property type="project" value="InterPro"/>
</dbReference>
<reference evidence="9 10" key="1">
    <citation type="journal article" date="2015" name="Nature">
        <title>rRNA introns, odd ribosomes, and small enigmatic genomes across a large radiation of phyla.</title>
        <authorList>
            <person name="Brown C.T."/>
            <person name="Hug L.A."/>
            <person name="Thomas B.C."/>
            <person name="Sharon I."/>
            <person name="Castelle C.J."/>
            <person name="Singh A."/>
            <person name="Wilkins M.J."/>
            <person name="Williams K.H."/>
            <person name="Banfield J.F."/>
        </authorList>
    </citation>
    <scope>NUCLEOTIDE SEQUENCE [LARGE SCALE GENOMIC DNA]</scope>
</reference>
<keyword evidence="4" id="KW-0812">Transmembrane</keyword>
<evidence type="ECO:0000313" key="10">
    <source>
        <dbReference type="Proteomes" id="UP000034371"/>
    </source>
</evidence>
<dbReference type="AlphaFoldDB" id="A0A0G0ZC62"/>
<proteinExistence type="inferred from homology"/>
<gene>
    <name evidence="9" type="ORF">UU78_C0078G0005</name>
</gene>
<dbReference type="EMBL" id="LCBY01000078">
    <property type="protein sequence ID" value="KKS19646.1"/>
    <property type="molecule type" value="Genomic_DNA"/>
</dbReference>
<sequence>MTNILIWAQLVVSIVLIALILLQQRGTALGSAFGQESGFGDDCYGNPLSGIGCNQSHSLKQCEPYPQKNNGYNFFLF</sequence>
<comment type="subcellular location">
    <subcellularLocation>
        <location evidence="1">Membrane</location>
        <topology evidence="1">Multi-pass membrane protein</topology>
    </subcellularLocation>
</comment>
<comment type="similarity">
    <text evidence="2">Belongs to the SecG family.</text>
</comment>
<evidence type="ECO:0000313" key="9">
    <source>
        <dbReference type="EMBL" id="KKS19646.1"/>
    </source>
</evidence>
<dbReference type="GO" id="GO:0009306">
    <property type="term" value="P:protein secretion"/>
    <property type="evidence" value="ECO:0007669"/>
    <property type="project" value="InterPro"/>
</dbReference>
<evidence type="ECO:0000256" key="4">
    <source>
        <dbReference type="ARBA" id="ARBA00022692"/>
    </source>
</evidence>
<dbReference type="Proteomes" id="UP000034371">
    <property type="component" value="Unassembled WGS sequence"/>
</dbReference>
<evidence type="ECO:0000256" key="5">
    <source>
        <dbReference type="ARBA" id="ARBA00022927"/>
    </source>
</evidence>
<keyword evidence="8" id="KW-0472">Membrane</keyword>
<keyword evidence="3" id="KW-0813">Transport</keyword>
<dbReference type="GO" id="GO:0016020">
    <property type="term" value="C:membrane"/>
    <property type="evidence" value="ECO:0007669"/>
    <property type="project" value="UniProtKB-SubCell"/>
</dbReference>